<dbReference type="Gramene" id="QL01p032903:mrna">
    <property type="protein sequence ID" value="QL01p032903:mrna:CDS:1"/>
    <property type="gene ID" value="QL01p032903"/>
</dbReference>
<evidence type="ECO:0000313" key="2">
    <source>
        <dbReference type="Proteomes" id="UP000594261"/>
    </source>
</evidence>
<dbReference type="SUPFAM" id="SSF56672">
    <property type="entry name" value="DNA/RNA polymerases"/>
    <property type="match status" value="1"/>
</dbReference>
<keyword evidence="2" id="KW-1185">Reference proteome</keyword>
<organism evidence="1 2">
    <name type="scientific">Quercus lobata</name>
    <name type="common">Valley oak</name>
    <dbReference type="NCBI Taxonomy" id="97700"/>
    <lineage>
        <taxon>Eukaryota</taxon>
        <taxon>Viridiplantae</taxon>
        <taxon>Streptophyta</taxon>
        <taxon>Embryophyta</taxon>
        <taxon>Tracheophyta</taxon>
        <taxon>Spermatophyta</taxon>
        <taxon>Magnoliopsida</taxon>
        <taxon>eudicotyledons</taxon>
        <taxon>Gunneridae</taxon>
        <taxon>Pentapetalae</taxon>
        <taxon>rosids</taxon>
        <taxon>fabids</taxon>
        <taxon>Fagales</taxon>
        <taxon>Fagaceae</taxon>
        <taxon>Quercus</taxon>
    </lineage>
</organism>
<accession>A0A7N2KPG9</accession>
<reference evidence="1" key="2">
    <citation type="submission" date="2021-01" db="UniProtKB">
        <authorList>
            <consortium name="EnsemblPlants"/>
        </authorList>
    </citation>
    <scope>IDENTIFICATION</scope>
</reference>
<name>A0A7N2KPG9_QUELO</name>
<proteinExistence type="predicted"/>
<dbReference type="Proteomes" id="UP000594261">
    <property type="component" value="Chromosome 1"/>
</dbReference>
<dbReference type="InParanoid" id="A0A7N2KPG9"/>
<dbReference type="PANTHER" id="PTHR11439">
    <property type="entry name" value="GAG-POL-RELATED RETROTRANSPOSON"/>
    <property type="match status" value="1"/>
</dbReference>
<dbReference type="CDD" id="cd09272">
    <property type="entry name" value="RNase_HI_RT_Ty1"/>
    <property type="match status" value="1"/>
</dbReference>
<dbReference type="InterPro" id="IPR043502">
    <property type="entry name" value="DNA/RNA_pol_sf"/>
</dbReference>
<reference evidence="1 2" key="1">
    <citation type="journal article" date="2016" name="G3 (Bethesda)">
        <title>First Draft Assembly and Annotation of the Genome of a California Endemic Oak Quercus lobata Nee (Fagaceae).</title>
        <authorList>
            <person name="Sork V.L."/>
            <person name="Fitz-Gibbon S.T."/>
            <person name="Puiu D."/>
            <person name="Crepeau M."/>
            <person name="Gugger P.F."/>
            <person name="Sherman R."/>
            <person name="Stevens K."/>
            <person name="Langley C.H."/>
            <person name="Pellegrini M."/>
            <person name="Salzberg S.L."/>
        </authorList>
    </citation>
    <scope>NUCLEOTIDE SEQUENCE [LARGE SCALE GENOMIC DNA]</scope>
    <source>
        <strain evidence="1 2">cv. SW786</strain>
    </source>
</reference>
<dbReference type="PANTHER" id="PTHR11439:SF461">
    <property type="entry name" value="OS10G0432200 PROTEIN"/>
    <property type="match status" value="1"/>
</dbReference>
<dbReference type="OMA" id="HINIREH"/>
<dbReference type="AlphaFoldDB" id="A0A7N2KPG9"/>
<dbReference type="EnsemblPlants" id="QL01p032903:mrna">
    <property type="protein sequence ID" value="QL01p032903:mrna:CDS:1"/>
    <property type="gene ID" value="QL01p032903"/>
</dbReference>
<sequence length="201" mass="22874">MVSKFMDASRSVHYAAVLRILRYVKGTLYHGLHYSSRSSLEFHAYSDADWAIDPTDRCSITGFCFLLGTSLVSWRSKKQDVVSRSSTKAEYRALADTTCELVWLRWLLADMDAPQPTATPLYYDNRSAIYIAHNDVFHERTKHIEIDCHITRQHLKKGNLQLFSISSADQPADIFTKTHPPGCLRDLISKLQLASSLPPRV</sequence>
<dbReference type="EMBL" id="LRBV02000001">
    <property type="status" value="NOT_ANNOTATED_CDS"/>
    <property type="molecule type" value="Genomic_DNA"/>
</dbReference>
<protein>
    <submittedName>
        <fullName evidence="1">Uncharacterized protein</fullName>
    </submittedName>
</protein>
<evidence type="ECO:0000313" key="1">
    <source>
        <dbReference type="EnsemblPlants" id="QL01p032903:mrna:CDS:1"/>
    </source>
</evidence>